<evidence type="ECO:0000313" key="2">
    <source>
        <dbReference type="EMBL" id="KAG2652022.1"/>
    </source>
</evidence>
<accession>A0A8T0WSC4</accession>
<organism evidence="2 3">
    <name type="scientific">Panicum virgatum</name>
    <name type="common">Blackwell switchgrass</name>
    <dbReference type="NCBI Taxonomy" id="38727"/>
    <lineage>
        <taxon>Eukaryota</taxon>
        <taxon>Viridiplantae</taxon>
        <taxon>Streptophyta</taxon>
        <taxon>Embryophyta</taxon>
        <taxon>Tracheophyta</taxon>
        <taxon>Spermatophyta</taxon>
        <taxon>Magnoliopsida</taxon>
        <taxon>Liliopsida</taxon>
        <taxon>Poales</taxon>
        <taxon>Poaceae</taxon>
        <taxon>PACMAD clade</taxon>
        <taxon>Panicoideae</taxon>
        <taxon>Panicodae</taxon>
        <taxon>Paniceae</taxon>
        <taxon>Panicinae</taxon>
        <taxon>Panicum</taxon>
        <taxon>Panicum sect. Hiantes</taxon>
    </lineage>
</organism>
<proteinExistence type="predicted"/>
<evidence type="ECO:0000313" key="3">
    <source>
        <dbReference type="Proteomes" id="UP000823388"/>
    </source>
</evidence>
<dbReference type="AlphaFoldDB" id="A0A8T0WSC4"/>
<keyword evidence="3" id="KW-1185">Reference proteome</keyword>
<sequence>MSAGGGDRPRSTTVTAARAASERARSRRNRPRRTSQAAGRRSDPTTHAAALVARSSMAATPHLRSYVHGSGTLPRSVDCRRGDELNSGPSQKKKTRVGPQAN</sequence>
<dbReference type="Proteomes" id="UP000823388">
    <property type="component" value="Chromosome 1N"/>
</dbReference>
<name>A0A8T0WSC4_PANVG</name>
<protein>
    <submittedName>
        <fullName evidence="2">Uncharacterized protein</fullName>
    </submittedName>
</protein>
<feature type="region of interest" description="Disordered" evidence="1">
    <location>
        <begin position="1"/>
        <end position="47"/>
    </location>
</feature>
<evidence type="ECO:0000256" key="1">
    <source>
        <dbReference type="SAM" id="MobiDB-lite"/>
    </source>
</evidence>
<reference evidence="2" key="1">
    <citation type="submission" date="2020-05" db="EMBL/GenBank/DDBJ databases">
        <title>WGS assembly of Panicum virgatum.</title>
        <authorList>
            <person name="Lovell J.T."/>
            <person name="Jenkins J."/>
            <person name="Shu S."/>
            <person name="Juenger T.E."/>
            <person name="Schmutz J."/>
        </authorList>
    </citation>
    <scope>NUCLEOTIDE SEQUENCE</scope>
    <source>
        <strain evidence="2">AP13</strain>
    </source>
</reference>
<comment type="caution">
    <text evidence="2">The sequence shown here is derived from an EMBL/GenBank/DDBJ whole genome shotgun (WGS) entry which is preliminary data.</text>
</comment>
<dbReference type="EMBL" id="CM029038">
    <property type="protein sequence ID" value="KAG2652022.1"/>
    <property type="molecule type" value="Genomic_DNA"/>
</dbReference>
<feature type="region of interest" description="Disordered" evidence="1">
    <location>
        <begin position="65"/>
        <end position="102"/>
    </location>
</feature>
<gene>
    <name evidence="2" type="ORF">PVAP13_1NG328219</name>
</gene>